<evidence type="ECO:0000313" key="3">
    <source>
        <dbReference type="Proteomes" id="UP000278149"/>
    </source>
</evidence>
<proteinExistence type="predicted"/>
<dbReference type="EMBL" id="RCOR01000050">
    <property type="protein sequence ID" value="RSN67087.1"/>
    <property type="molecule type" value="Genomic_DNA"/>
</dbReference>
<organism evidence="2 3">
    <name type="scientific">Candidatus Korarchaeum cryptofilum</name>
    <dbReference type="NCBI Taxonomy" id="498846"/>
    <lineage>
        <taxon>Archaea</taxon>
        <taxon>Thermoproteota</taxon>
        <taxon>Candidatus Korarchaeia</taxon>
        <taxon>Candidatus Korarchaeales</taxon>
        <taxon>Candidatus Korarchaeaceae</taxon>
        <taxon>Candidatus Korarchaeum</taxon>
    </lineage>
</organism>
<dbReference type="InterPro" id="IPR007563">
    <property type="entry name" value="DUF554"/>
</dbReference>
<dbReference type="Proteomes" id="UP000278149">
    <property type="component" value="Unassembled WGS sequence"/>
</dbReference>
<feature type="transmembrane region" description="Helical" evidence="1">
    <location>
        <begin position="171"/>
        <end position="191"/>
    </location>
</feature>
<comment type="caution">
    <text evidence="2">The sequence shown here is derived from an EMBL/GenBank/DDBJ whole genome shotgun (WGS) entry which is preliminary data.</text>
</comment>
<feature type="transmembrane region" description="Helical" evidence="1">
    <location>
        <begin position="55"/>
        <end position="72"/>
    </location>
</feature>
<dbReference type="AlphaFoldDB" id="A0A3R9WX59"/>
<dbReference type="RefSeq" id="WP_012309319.1">
    <property type="nucleotide sequence ID" value="NZ_RCOR01000050.1"/>
</dbReference>
<dbReference type="PANTHER" id="PTHR36111:SF2">
    <property type="entry name" value="INNER MEMBRANE PROTEIN"/>
    <property type="match status" value="1"/>
</dbReference>
<evidence type="ECO:0000313" key="2">
    <source>
        <dbReference type="EMBL" id="RSN67087.1"/>
    </source>
</evidence>
<feature type="transmembrane region" description="Helical" evidence="1">
    <location>
        <begin position="29"/>
        <end position="46"/>
    </location>
</feature>
<dbReference type="GeneID" id="6093953"/>
<dbReference type="PANTHER" id="PTHR36111">
    <property type="entry name" value="INNER MEMBRANE PROTEIN-RELATED"/>
    <property type="match status" value="1"/>
</dbReference>
<evidence type="ECO:0000256" key="1">
    <source>
        <dbReference type="SAM" id="Phobius"/>
    </source>
</evidence>
<feature type="transmembrane region" description="Helical" evidence="1">
    <location>
        <begin position="131"/>
        <end position="151"/>
    </location>
</feature>
<accession>A0A3R9WX59</accession>
<sequence length="215" mass="22687">MLGTIINALAVISGSSLGLLMRRSIGEDLKGKLLSVIGLFTLYLGADMMLRADKPLGLIIGLLLGTYIGHIMKLDERLERLSNIREKSADGLLVPFLTFCIGPMTVIGSLRDGMGDPSIILAKSVMDGFSSIAFASAFGFSVLLSAIPLLLFQGSLSLLGRFIGNSLPLSALGEMTAAGGIILLGLALRILGIKRMNVADMLPSLLIAPLISQFL</sequence>
<name>A0A3R9WX59_9CREN</name>
<protein>
    <submittedName>
        <fullName evidence="2">DUF554 domain-containing protein</fullName>
    </submittedName>
</protein>
<keyword evidence="1" id="KW-1133">Transmembrane helix</keyword>
<reference evidence="2 3" key="1">
    <citation type="submission" date="2018-10" db="EMBL/GenBank/DDBJ databases">
        <title>Co-occurring genomic capacity for anaerobic methane metabolism and dissimilatory sulfite reduction discovered in the Korarchaeota.</title>
        <authorList>
            <person name="Mckay L.J."/>
            <person name="Dlakic M."/>
            <person name="Fields M.W."/>
            <person name="Delmont T.O."/>
            <person name="Eren A.M."/>
            <person name="Jay Z.J."/>
            <person name="Klingelsmith K.B."/>
            <person name="Rusch D.B."/>
            <person name="Inskeep W.P."/>
        </authorList>
    </citation>
    <scope>NUCLEOTIDE SEQUENCE [LARGE SCALE GENOMIC DNA]</scope>
    <source>
        <strain evidence="2 3">WS</strain>
    </source>
</reference>
<gene>
    <name evidence="2" type="ORF">D9Q81_09420</name>
</gene>
<dbReference type="Pfam" id="PF04474">
    <property type="entry name" value="DUF554"/>
    <property type="match status" value="1"/>
</dbReference>
<dbReference type="OMA" id="FCVGPMT"/>
<keyword evidence="1" id="KW-0472">Membrane</keyword>
<keyword evidence="1" id="KW-0812">Transmembrane</keyword>